<protein>
    <submittedName>
        <fullName evidence="1">Uncharacterized protein</fullName>
    </submittedName>
</protein>
<dbReference type="Proteomes" id="UP000824280">
    <property type="component" value="Chromosome"/>
</dbReference>
<dbReference type="EMBL" id="CP081297">
    <property type="protein sequence ID" value="QZD86867.1"/>
    <property type="molecule type" value="Genomic_DNA"/>
</dbReference>
<organism evidence="1 2">
    <name type="scientific">Qipengyuania psychrotolerans</name>
    <dbReference type="NCBI Taxonomy" id="2867238"/>
    <lineage>
        <taxon>Bacteria</taxon>
        <taxon>Pseudomonadati</taxon>
        <taxon>Pseudomonadota</taxon>
        <taxon>Alphaproteobacteria</taxon>
        <taxon>Sphingomonadales</taxon>
        <taxon>Erythrobacteraceae</taxon>
        <taxon>Qipengyuania</taxon>
    </lineage>
</organism>
<evidence type="ECO:0000313" key="1">
    <source>
        <dbReference type="EMBL" id="QZD86867.1"/>
    </source>
</evidence>
<sequence length="121" mass="13563">MSQWSLIKLELDRSAKYPLGSVSRAYFIRAPLDETGLIDNMRLSREPQSAAVRRFWPSQHDLSGYIVKSTSGWYFRDADAAGPDEWFASILDASITAGSVLEITERDGTVSTFRVAEITPF</sequence>
<name>A0ABX8ZD15_9SPHN</name>
<evidence type="ECO:0000313" key="2">
    <source>
        <dbReference type="Proteomes" id="UP000824280"/>
    </source>
</evidence>
<keyword evidence="2" id="KW-1185">Reference proteome</keyword>
<dbReference type="RefSeq" id="WP_221422408.1">
    <property type="nucleotide sequence ID" value="NZ_CP081297.1"/>
</dbReference>
<reference evidence="1 2" key="1">
    <citation type="submission" date="2021-08" db="EMBL/GenBank/DDBJ databases">
        <title>Comparative Genomics Analysis of the Genus Qipengyuania Reveals Extensive Genetic Diversity and Metabolic Versatility, Including the Description of Fifteen Novel Species.</title>
        <authorList>
            <person name="Liu Y."/>
        </authorList>
    </citation>
    <scope>NUCLEOTIDE SEQUENCE [LARGE SCALE GENOMIC DNA]</scope>
    <source>
        <strain evidence="1 2">1XM2-8</strain>
    </source>
</reference>
<gene>
    <name evidence="1" type="ORF">K3166_11840</name>
</gene>
<accession>A0ABX8ZD15</accession>
<proteinExistence type="predicted"/>